<dbReference type="eggNOG" id="COG4856">
    <property type="taxonomic scope" value="Bacteria"/>
</dbReference>
<evidence type="ECO:0000313" key="2">
    <source>
        <dbReference type="Proteomes" id="UP000007239"/>
    </source>
</evidence>
<dbReference type="Gene3D" id="2.170.120.40">
    <property type="entry name" value="YbbR-like domain"/>
    <property type="match status" value="2"/>
</dbReference>
<sequence length="396" mass="42590">MLSKNLPIKILSVVIAFILWLYVMGEKNPEISYDVGNIPVNIVNVNTLDKKGLTLIGDKNFSVTVRIKGRRSDVMNVRPSDIQVEADVSRIITKGINVVPIEVSSLPKNVTFVSANPSEVKLDVDKVSRVQMPVHVKVNGAVMDGFAMKPAVVTPGEVVITGPESKVNLIKDVVAQVDMTNKSKDVSISVPVEPVDRNGNEVKGVDVNPGYIKVDIDVNKAIRVPVNAKIFGKPMDGYDVAQVSVLPEYVYVTGDDAVLNTIKSVDTKQIDISGKNTSVTESVPFDLPNGMSLVKSDSTAKVFIDIEKIVTNNITLSSIDVKGGDNKNVTILNPNIVITVTGPENVVDSATSSDFNAYVDATNATTGTQTLPVNVTTNLNLKIVKVNPQSVDVNIQ</sequence>
<accession>F6BGT4</accession>
<evidence type="ECO:0000313" key="1">
    <source>
        <dbReference type="EMBL" id="AEF16441.1"/>
    </source>
</evidence>
<dbReference type="Gene3D" id="2.170.120.30">
    <property type="match status" value="2"/>
</dbReference>
<dbReference type="AlphaFoldDB" id="F6BGT4"/>
<dbReference type="PANTHER" id="PTHR37804:SF1">
    <property type="entry name" value="CDAA REGULATORY PROTEIN CDAR"/>
    <property type="match status" value="1"/>
</dbReference>
<dbReference type="InterPro" id="IPR053154">
    <property type="entry name" value="c-di-AMP_regulator"/>
</dbReference>
<proteinExistence type="predicted"/>
<dbReference type="STRING" id="858215.Thexy_0385"/>
<dbReference type="KEGG" id="txy:Thexy_0385"/>
<dbReference type="InterPro" id="IPR012505">
    <property type="entry name" value="YbbR"/>
</dbReference>
<dbReference type="RefSeq" id="WP_013787194.1">
    <property type="nucleotide sequence ID" value="NC_015555.1"/>
</dbReference>
<keyword evidence="2" id="KW-1185">Reference proteome</keyword>
<dbReference type="EMBL" id="CP002739">
    <property type="protein sequence ID" value="AEF16441.1"/>
    <property type="molecule type" value="Genomic_DNA"/>
</dbReference>
<name>F6BGT4_THEXL</name>
<dbReference type="PANTHER" id="PTHR37804">
    <property type="entry name" value="CDAA REGULATORY PROTEIN CDAR"/>
    <property type="match status" value="1"/>
</dbReference>
<dbReference type="Proteomes" id="UP000007239">
    <property type="component" value="Chromosome"/>
</dbReference>
<dbReference type="HOGENOM" id="CLU_039811_4_1_9"/>
<reference evidence="1" key="1">
    <citation type="submission" date="2011-05" db="EMBL/GenBank/DDBJ databases">
        <title>Complete sequence of Thermoanaerobacterium xylanolyticum LX-11.</title>
        <authorList>
            <consortium name="US DOE Joint Genome Institute"/>
            <person name="Lucas S."/>
            <person name="Han J."/>
            <person name="Lapidus A."/>
            <person name="Cheng J.-F."/>
            <person name="Goodwin L."/>
            <person name="Pitluck S."/>
            <person name="Peters L."/>
            <person name="Mikhailova N."/>
            <person name="Lu M."/>
            <person name="Han C."/>
            <person name="Tapia R."/>
            <person name="Land M."/>
            <person name="Hauser L."/>
            <person name="Kyrpides N."/>
            <person name="Ivanova N."/>
            <person name="Pagani I."/>
            <person name="Hemme C."/>
            <person name="Woyke T."/>
        </authorList>
    </citation>
    <scope>NUCLEOTIDE SEQUENCE</scope>
    <source>
        <strain evidence="1">LX-11</strain>
    </source>
</reference>
<gene>
    <name evidence="1" type="ordered locus">Thexy_0385</name>
</gene>
<dbReference type="Pfam" id="PF07949">
    <property type="entry name" value="YbbR"/>
    <property type="match status" value="4"/>
</dbReference>
<organism evidence="1 2">
    <name type="scientific">Thermoanaerobacterium xylanolyticum (strain ATCC 49914 / DSM 7097 / LX-11)</name>
    <dbReference type="NCBI Taxonomy" id="858215"/>
    <lineage>
        <taxon>Bacteria</taxon>
        <taxon>Bacillati</taxon>
        <taxon>Bacillota</taxon>
        <taxon>Clostridia</taxon>
        <taxon>Thermoanaerobacterales</taxon>
        <taxon>Thermoanaerobacteraceae</taxon>
        <taxon>Thermoanaerobacterium</taxon>
    </lineage>
</organism>
<protein>
    <submittedName>
        <fullName evidence="1">YbbR family protein</fullName>
    </submittedName>
</protein>